<keyword evidence="2" id="KW-1185">Reference proteome</keyword>
<protein>
    <submittedName>
        <fullName evidence="1">Uncharacterized protein</fullName>
    </submittedName>
</protein>
<sequence>MAKQQSHAYNKRDLSTTSLLNQIPCLLSVFLSFQSTMALYQTLPDGLQEVDVIIAGGQYLPCLLSSSQL</sequence>
<proteinExistence type="predicted"/>
<evidence type="ECO:0000313" key="1">
    <source>
        <dbReference type="EMBL" id="KAF1999189.1"/>
    </source>
</evidence>
<accession>A0A6A5WEG9</accession>
<name>A0A6A5WEG9_9PLEO</name>
<dbReference type="EMBL" id="ML977597">
    <property type="protein sequence ID" value="KAF1999189.1"/>
    <property type="molecule type" value="Genomic_DNA"/>
</dbReference>
<organism evidence="1 2">
    <name type="scientific">Amniculicola lignicola CBS 123094</name>
    <dbReference type="NCBI Taxonomy" id="1392246"/>
    <lineage>
        <taxon>Eukaryota</taxon>
        <taxon>Fungi</taxon>
        <taxon>Dikarya</taxon>
        <taxon>Ascomycota</taxon>
        <taxon>Pezizomycotina</taxon>
        <taxon>Dothideomycetes</taxon>
        <taxon>Pleosporomycetidae</taxon>
        <taxon>Pleosporales</taxon>
        <taxon>Amniculicolaceae</taxon>
        <taxon>Amniculicola</taxon>
    </lineage>
</organism>
<dbReference type="Proteomes" id="UP000799779">
    <property type="component" value="Unassembled WGS sequence"/>
</dbReference>
<reference evidence="1" key="1">
    <citation type="journal article" date="2020" name="Stud. Mycol.">
        <title>101 Dothideomycetes genomes: a test case for predicting lifestyles and emergence of pathogens.</title>
        <authorList>
            <person name="Haridas S."/>
            <person name="Albert R."/>
            <person name="Binder M."/>
            <person name="Bloem J."/>
            <person name="Labutti K."/>
            <person name="Salamov A."/>
            <person name="Andreopoulos B."/>
            <person name="Baker S."/>
            <person name="Barry K."/>
            <person name="Bills G."/>
            <person name="Bluhm B."/>
            <person name="Cannon C."/>
            <person name="Castanera R."/>
            <person name="Culley D."/>
            <person name="Daum C."/>
            <person name="Ezra D."/>
            <person name="Gonzalez J."/>
            <person name="Henrissat B."/>
            <person name="Kuo A."/>
            <person name="Liang C."/>
            <person name="Lipzen A."/>
            <person name="Lutzoni F."/>
            <person name="Magnuson J."/>
            <person name="Mondo S."/>
            <person name="Nolan M."/>
            <person name="Ohm R."/>
            <person name="Pangilinan J."/>
            <person name="Park H.-J."/>
            <person name="Ramirez L."/>
            <person name="Alfaro M."/>
            <person name="Sun H."/>
            <person name="Tritt A."/>
            <person name="Yoshinaga Y."/>
            <person name="Zwiers L.-H."/>
            <person name="Turgeon B."/>
            <person name="Goodwin S."/>
            <person name="Spatafora J."/>
            <person name="Crous P."/>
            <person name="Grigoriev I."/>
        </authorList>
    </citation>
    <scope>NUCLEOTIDE SEQUENCE</scope>
    <source>
        <strain evidence="1">CBS 123094</strain>
    </source>
</reference>
<dbReference type="AlphaFoldDB" id="A0A6A5WEG9"/>
<evidence type="ECO:0000313" key="2">
    <source>
        <dbReference type="Proteomes" id="UP000799779"/>
    </source>
</evidence>
<gene>
    <name evidence="1" type="ORF">P154DRAFT_523423</name>
</gene>